<comment type="caution">
    <text evidence="1">The sequence shown here is derived from an EMBL/GenBank/DDBJ whole genome shotgun (WGS) entry which is preliminary data.</text>
</comment>
<dbReference type="EMBL" id="JACNYL010000003">
    <property type="protein sequence ID" value="MBD1422642.1"/>
    <property type="molecule type" value="Genomic_DNA"/>
</dbReference>
<gene>
    <name evidence="1" type="ORF">H8B21_13780</name>
</gene>
<sequence>MKYQWHQLKPSKFYNPIFFQYFRRITKHNYDVQFFRKKDKARKGKNTRPAREDELRDQKKSIMESIKQLMNWYASNCDDDWEHTFSIKIQTIDNPSWSFKADILDTEVEGKTTFEESIDDDDDWYSIKSDGKTFKGYGDPKKLDFVLNKFAEFIKP</sequence>
<evidence type="ECO:0000313" key="1">
    <source>
        <dbReference type="EMBL" id="MBD1422642.1"/>
    </source>
</evidence>
<keyword evidence="2" id="KW-1185">Reference proteome</keyword>
<dbReference type="RefSeq" id="WP_190314350.1">
    <property type="nucleotide sequence ID" value="NZ_JACNYL010000003.1"/>
</dbReference>
<reference evidence="1 2" key="1">
    <citation type="submission" date="2020-08" db="EMBL/GenBank/DDBJ databases">
        <title>Sphingobacterium sp. DN00404 isolated from aquaculture water.</title>
        <authorList>
            <person name="Zhang M."/>
        </authorList>
    </citation>
    <scope>NUCLEOTIDE SEQUENCE [LARGE SCALE GENOMIC DNA]</scope>
    <source>
        <strain evidence="1 2">KCTC 42746</strain>
    </source>
</reference>
<proteinExistence type="predicted"/>
<organism evidence="1 2">
    <name type="scientific">Sphingobacterium chuzhouense</name>
    <dbReference type="NCBI Taxonomy" id="1742264"/>
    <lineage>
        <taxon>Bacteria</taxon>
        <taxon>Pseudomonadati</taxon>
        <taxon>Bacteroidota</taxon>
        <taxon>Sphingobacteriia</taxon>
        <taxon>Sphingobacteriales</taxon>
        <taxon>Sphingobacteriaceae</taxon>
        <taxon>Sphingobacterium</taxon>
    </lineage>
</organism>
<protein>
    <submittedName>
        <fullName evidence="1">Immunity 53 family protein</fullName>
    </submittedName>
</protein>
<dbReference type="Pfam" id="PF15580">
    <property type="entry name" value="Imm53"/>
    <property type="match status" value="1"/>
</dbReference>
<evidence type="ECO:0000313" key="2">
    <source>
        <dbReference type="Proteomes" id="UP000651112"/>
    </source>
</evidence>
<dbReference type="InterPro" id="IPR028228">
    <property type="entry name" value="Imm53"/>
</dbReference>
<dbReference type="Proteomes" id="UP000651112">
    <property type="component" value="Unassembled WGS sequence"/>
</dbReference>
<name>A0ABR7XUB7_9SPHI</name>
<accession>A0ABR7XUB7</accession>